<reference evidence="7 8" key="1">
    <citation type="submission" date="2016-11" db="EMBL/GenBank/DDBJ databases">
        <authorList>
            <person name="Jaros S."/>
            <person name="Januszkiewicz K."/>
            <person name="Wedrychowicz H."/>
        </authorList>
    </citation>
    <scope>NUCLEOTIDE SEQUENCE [LARGE SCALE GENOMIC DNA]</scope>
    <source>
        <strain evidence="7 8">NF2</strain>
    </source>
</reference>
<dbReference type="KEGG" id="bfm:BP422_01735"/>
<evidence type="ECO:0000313" key="7">
    <source>
        <dbReference type="EMBL" id="ASJ52372.1"/>
    </source>
</evidence>
<dbReference type="PANTHER" id="PTHR24567">
    <property type="entry name" value="CRP FAMILY TRANSCRIPTIONAL REGULATORY PROTEIN"/>
    <property type="match status" value="1"/>
</dbReference>
<evidence type="ECO:0000313" key="8">
    <source>
        <dbReference type="Proteomes" id="UP000197781"/>
    </source>
</evidence>
<evidence type="ECO:0000256" key="2">
    <source>
        <dbReference type="ARBA" id="ARBA00023125"/>
    </source>
</evidence>
<dbReference type="PROSITE" id="PS51063">
    <property type="entry name" value="HTH_CRP_2"/>
    <property type="match status" value="1"/>
</dbReference>
<feature type="domain" description="HTH crp-type" evidence="6">
    <location>
        <begin position="120"/>
        <end position="193"/>
    </location>
</feature>
<feature type="domain" description="Cyclic nucleotide-binding" evidence="5">
    <location>
        <begin position="23"/>
        <end position="106"/>
    </location>
</feature>
<evidence type="ECO:0000259" key="6">
    <source>
        <dbReference type="PROSITE" id="PS51063"/>
    </source>
</evidence>
<protein>
    <submittedName>
        <fullName evidence="7">Transcriptional regulator</fullName>
    </submittedName>
</protein>
<evidence type="ECO:0000259" key="5">
    <source>
        <dbReference type="PROSITE" id="PS50042"/>
    </source>
</evidence>
<dbReference type="AlphaFoldDB" id="A0A220MBM2"/>
<gene>
    <name evidence="7" type="ORF">BP422_01735</name>
</gene>
<keyword evidence="4" id="KW-0804">Transcription</keyword>
<dbReference type="PRINTS" id="PR00034">
    <property type="entry name" value="HTHCRP"/>
</dbReference>
<dbReference type="GO" id="GO:0005829">
    <property type="term" value="C:cytosol"/>
    <property type="evidence" value="ECO:0007669"/>
    <property type="project" value="TreeGrafter"/>
</dbReference>
<dbReference type="InterPro" id="IPR000595">
    <property type="entry name" value="cNMP-bd_dom"/>
</dbReference>
<dbReference type="SUPFAM" id="SSF51206">
    <property type="entry name" value="cAMP-binding domain-like"/>
    <property type="match status" value="1"/>
</dbReference>
<dbReference type="InterPro" id="IPR050397">
    <property type="entry name" value="Env_Response_Regulators"/>
</dbReference>
<dbReference type="EMBL" id="CP018145">
    <property type="protein sequence ID" value="ASJ52372.1"/>
    <property type="molecule type" value="Genomic_DNA"/>
</dbReference>
<dbReference type="InterPro" id="IPR014710">
    <property type="entry name" value="RmlC-like_jellyroll"/>
</dbReference>
<keyword evidence="2" id="KW-0238">DNA-binding</keyword>
<dbReference type="Pfam" id="PF00027">
    <property type="entry name" value="cNMP_binding"/>
    <property type="match status" value="1"/>
</dbReference>
<dbReference type="SMART" id="SM00419">
    <property type="entry name" value="HTH_CRP"/>
    <property type="match status" value="1"/>
</dbReference>
<evidence type="ECO:0000256" key="3">
    <source>
        <dbReference type="ARBA" id="ARBA00023159"/>
    </source>
</evidence>
<dbReference type="Proteomes" id="UP000197781">
    <property type="component" value="Chromosome"/>
</dbReference>
<dbReference type="PROSITE" id="PS50042">
    <property type="entry name" value="CNMP_BINDING_3"/>
    <property type="match status" value="1"/>
</dbReference>
<organism evidence="7 8">
    <name type="scientific">Brevibacillus formosus</name>
    <dbReference type="NCBI Taxonomy" id="54913"/>
    <lineage>
        <taxon>Bacteria</taxon>
        <taxon>Bacillati</taxon>
        <taxon>Bacillota</taxon>
        <taxon>Bacilli</taxon>
        <taxon>Bacillales</taxon>
        <taxon>Paenibacillaceae</taxon>
        <taxon>Brevibacillus</taxon>
    </lineage>
</organism>
<name>A0A220MBM2_9BACL</name>
<dbReference type="InterPro" id="IPR036390">
    <property type="entry name" value="WH_DNA-bd_sf"/>
</dbReference>
<keyword evidence="3" id="KW-0010">Activator</keyword>
<dbReference type="GO" id="GO:0003677">
    <property type="term" value="F:DNA binding"/>
    <property type="evidence" value="ECO:0007669"/>
    <property type="project" value="UniProtKB-KW"/>
</dbReference>
<dbReference type="InterPro" id="IPR012318">
    <property type="entry name" value="HTH_CRP"/>
</dbReference>
<evidence type="ECO:0000256" key="4">
    <source>
        <dbReference type="ARBA" id="ARBA00023163"/>
    </source>
</evidence>
<dbReference type="Pfam" id="PF13545">
    <property type="entry name" value="HTH_Crp_2"/>
    <property type="match status" value="1"/>
</dbReference>
<dbReference type="Gene3D" id="2.60.120.10">
    <property type="entry name" value="Jelly Rolls"/>
    <property type="match status" value="1"/>
</dbReference>
<evidence type="ECO:0000256" key="1">
    <source>
        <dbReference type="ARBA" id="ARBA00023015"/>
    </source>
</evidence>
<proteinExistence type="predicted"/>
<dbReference type="PANTHER" id="PTHR24567:SF74">
    <property type="entry name" value="HTH-TYPE TRANSCRIPTIONAL REGULATOR ARCR"/>
    <property type="match status" value="1"/>
</dbReference>
<sequence>MNEQIVLAKKTVFQTPTDTRMGIFFIQKGLLRLSRLNEDGKSFTVGLLGPGAIFGEMGEMALGSRAVYIEAMQKTTLTHWSATRMEEMLQACPPSLKEMMFQLSKRLGEQEERMEKLAMESVRDRVLHLLVQLCQRFGKAEEPFWKLTVSLSHQEIANMVGATRETVSLALASLVDEGIVLVSRMSIAVHASRMVDKIRECK</sequence>
<dbReference type="InterPro" id="IPR018490">
    <property type="entry name" value="cNMP-bd_dom_sf"/>
</dbReference>
<accession>A0A220MBM2</accession>
<dbReference type="CDD" id="cd00038">
    <property type="entry name" value="CAP_ED"/>
    <property type="match status" value="1"/>
</dbReference>
<keyword evidence="1" id="KW-0805">Transcription regulation</keyword>
<dbReference type="SUPFAM" id="SSF46785">
    <property type="entry name" value="Winged helix' DNA-binding domain"/>
    <property type="match status" value="1"/>
</dbReference>
<dbReference type="GO" id="GO:0003700">
    <property type="term" value="F:DNA-binding transcription factor activity"/>
    <property type="evidence" value="ECO:0007669"/>
    <property type="project" value="TreeGrafter"/>
</dbReference>